<dbReference type="RefSeq" id="WP_379877184.1">
    <property type="nucleotide sequence ID" value="NZ_JBHUIP010000012.1"/>
</dbReference>
<proteinExistence type="predicted"/>
<keyword evidence="1" id="KW-0732">Signal</keyword>
<evidence type="ECO:0000256" key="1">
    <source>
        <dbReference type="SAM" id="SignalP"/>
    </source>
</evidence>
<dbReference type="EMBL" id="JBHUIP010000012">
    <property type="protein sequence ID" value="MFD2264145.1"/>
    <property type="molecule type" value="Genomic_DNA"/>
</dbReference>
<gene>
    <name evidence="2" type="ORF">ACFSM5_14685</name>
</gene>
<reference evidence="3" key="1">
    <citation type="journal article" date="2019" name="Int. J. Syst. Evol. Microbiol.">
        <title>The Global Catalogue of Microorganisms (GCM) 10K type strain sequencing project: providing services to taxonomists for standard genome sequencing and annotation.</title>
        <authorList>
            <consortium name="The Broad Institute Genomics Platform"/>
            <consortium name="The Broad Institute Genome Sequencing Center for Infectious Disease"/>
            <person name="Wu L."/>
            <person name="Ma J."/>
        </authorList>
    </citation>
    <scope>NUCLEOTIDE SEQUENCE [LARGE SCALE GENOMIC DNA]</scope>
    <source>
        <strain evidence="3">CGMCC 1.19062</strain>
    </source>
</reference>
<feature type="chain" id="PRO_5045733384" evidence="1">
    <location>
        <begin position="21"/>
        <end position="55"/>
    </location>
</feature>
<feature type="signal peptide" evidence="1">
    <location>
        <begin position="1"/>
        <end position="20"/>
    </location>
</feature>
<evidence type="ECO:0000313" key="3">
    <source>
        <dbReference type="Proteomes" id="UP001597295"/>
    </source>
</evidence>
<sequence length="55" mass="5900">MLLRLVPLCLLLCLGLTACGAMDGKVDEKTLSADGDDDMPGLFSKQKGKLSFTLR</sequence>
<evidence type="ECO:0000313" key="2">
    <source>
        <dbReference type="EMBL" id="MFD2264145.1"/>
    </source>
</evidence>
<protein>
    <submittedName>
        <fullName evidence="2">Uncharacterized protein</fullName>
    </submittedName>
</protein>
<organism evidence="2 3">
    <name type="scientific">Lacibacterium aquatile</name>
    <dbReference type="NCBI Taxonomy" id="1168082"/>
    <lineage>
        <taxon>Bacteria</taxon>
        <taxon>Pseudomonadati</taxon>
        <taxon>Pseudomonadota</taxon>
        <taxon>Alphaproteobacteria</taxon>
        <taxon>Rhodospirillales</taxon>
        <taxon>Rhodospirillaceae</taxon>
    </lineage>
</organism>
<dbReference type="PROSITE" id="PS51257">
    <property type="entry name" value="PROKAR_LIPOPROTEIN"/>
    <property type="match status" value="1"/>
</dbReference>
<comment type="caution">
    <text evidence="2">The sequence shown here is derived from an EMBL/GenBank/DDBJ whole genome shotgun (WGS) entry which is preliminary data.</text>
</comment>
<accession>A0ABW5DY30</accession>
<keyword evidence="3" id="KW-1185">Reference proteome</keyword>
<name>A0ABW5DY30_9PROT</name>
<dbReference type="Proteomes" id="UP001597295">
    <property type="component" value="Unassembled WGS sequence"/>
</dbReference>